<keyword evidence="3 5" id="KW-0862">Zinc</keyword>
<keyword evidence="8" id="KW-1185">Reference proteome</keyword>
<dbReference type="PANTHER" id="PTHR24207">
    <property type="entry name" value="ZYX102 PROTEIN"/>
    <property type="match status" value="1"/>
</dbReference>
<proteinExistence type="predicted"/>
<feature type="domain" description="LIM zinc-binding" evidence="6">
    <location>
        <begin position="1"/>
        <end position="43"/>
    </location>
</feature>
<dbReference type="InParanoid" id="A7SUS6"/>
<evidence type="ECO:0000256" key="5">
    <source>
        <dbReference type="PROSITE-ProRule" id="PRU00125"/>
    </source>
</evidence>
<evidence type="ECO:0000256" key="3">
    <source>
        <dbReference type="ARBA" id="ARBA00022833"/>
    </source>
</evidence>
<evidence type="ECO:0000313" key="8">
    <source>
        <dbReference type="Proteomes" id="UP000001593"/>
    </source>
</evidence>
<keyword evidence="2" id="KW-0677">Repeat</keyword>
<dbReference type="SMART" id="SM00132">
    <property type="entry name" value="LIM"/>
    <property type="match status" value="3"/>
</dbReference>
<dbReference type="HOGENOM" id="CLU_001357_11_0_1"/>
<dbReference type="KEGG" id="nve:5503620"/>
<dbReference type="EMBL" id="DS469819">
    <property type="protein sequence ID" value="EDO32541.1"/>
    <property type="molecule type" value="Genomic_DNA"/>
</dbReference>
<sequence>LGNLYHAQCFLCHTCGKELRGQEFYRLENRVYCKQDYKSLERHQRPKRCHSCKEVIGQRILQTLGRDYHPVCFRCCVCEVELEGTPFTVDRQNAIYCIPDYHRKYSPRCHACREPIAPDEKSDETIRVVCLGKQFHDRCFKCEVTNNSLYRGI</sequence>
<evidence type="ECO:0000256" key="2">
    <source>
        <dbReference type="ARBA" id="ARBA00022737"/>
    </source>
</evidence>
<dbReference type="eggNOG" id="KOG1701">
    <property type="taxonomic scope" value="Eukaryota"/>
</dbReference>
<keyword evidence="4 5" id="KW-0440">LIM domain</keyword>
<dbReference type="Proteomes" id="UP000001593">
    <property type="component" value="Unassembled WGS sequence"/>
</dbReference>
<dbReference type="CDD" id="cd09355">
    <property type="entry name" value="LIM2_Ajuba_like"/>
    <property type="match status" value="1"/>
</dbReference>
<dbReference type="SUPFAM" id="SSF57716">
    <property type="entry name" value="Glucocorticoid receptor-like (DNA-binding domain)"/>
    <property type="match status" value="2"/>
</dbReference>
<dbReference type="AlphaFoldDB" id="A7SUS6"/>
<evidence type="ECO:0000256" key="1">
    <source>
        <dbReference type="ARBA" id="ARBA00022723"/>
    </source>
</evidence>
<dbReference type="PhylomeDB" id="A7SUS6"/>
<reference evidence="7 8" key="1">
    <citation type="journal article" date="2007" name="Science">
        <title>Sea anemone genome reveals ancestral eumetazoan gene repertoire and genomic organization.</title>
        <authorList>
            <person name="Putnam N.H."/>
            <person name="Srivastava M."/>
            <person name="Hellsten U."/>
            <person name="Dirks B."/>
            <person name="Chapman J."/>
            <person name="Salamov A."/>
            <person name="Terry A."/>
            <person name="Shapiro H."/>
            <person name="Lindquist E."/>
            <person name="Kapitonov V.V."/>
            <person name="Jurka J."/>
            <person name="Genikhovich G."/>
            <person name="Grigoriev I.V."/>
            <person name="Lucas S.M."/>
            <person name="Steele R.E."/>
            <person name="Finnerty J.R."/>
            <person name="Technau U."/>
            <person name="Martindale M.Q."/>
            <person name="Rokhsar D.S."/>
        </authorList>
    </citation>
    <scope>NUCLEOTIDE SEQUENCE [LARGE SCALE GENOMIC DNA]</scope>
    <source>
        <strain evidence="8">CH2 X CH6</strain>
    </source>
</reference>
<evidence type="ECO:0000259" key="6">
    <source>
        <dbReference type="PROSITE" id="PS50023"/>
    </source>
</evidence>
<dbReference type="PROSITE" id="PS00478">
    <property type="entry name" value="LIM_DOMAIN_1"/>
    <property type="match status" value="1"/>
</dbReference>
<evidence type="ECO:0000313" key="7">
    <source>
        <dbReference type="EMBL" id="EDO32541.1"/>
    </source>
</evidence>
<dbReference type="InterPro" id="IPR001781">
    <property type="entry name" value="Znf_LIM"/>
</dbReference>
<dbReference type="Gene3D" id="2.10.110.10">
    <property type="entry name" value="Cysteine Rich Protein"/>
    <property type="match status" value="3"/>
</dbReference>
<gene>
    <name evidence="7" type="ORF">NEMVEDRAFT_v1g132927</name>
</gene>
<dbReference type="OMA" id="NDEEDHR"/>
<dbReference type="PANTHER" id="PTHR24207:SF2">
    <property type="entry name" value="ZYX102 PROTEIN"/>
    <property type="match status" value="1"/>
</dbReference>
<keyword evidence="1 5" id="KW-0479">Metal-binding</keyword>
<dbReference type="PROSITE" id="PS50023">
    <property type="entry name" value="LIM_DOMAIN_2"/>
    <property type="match status" value="2"/>
</dbReference>
<dbReference type="InterPro" id="IPR047247">
    <property type="entry name" value="Ajuba-like_LIM2"/>
</dbReference>
<evidence type="ECO:0000256" key="4">
    <source>
        <dbReference type="ARBA" id="ARBA00023038"/>
    </source>
</evidence>
<feature type="non-terminal residue" evidence="7">
    <location>
        <position position="153"/>
    </location>
</feature>
<accession>A7SUS6</accession>
<dbReference type="GO" id="GO:0046872">
    <property type="term" value="F:metal ion binding"/>
    <property type="evidence" value="ECO:0007669"/>
    <property type="project" value="UniProtKB-KW"/>
</dbReference>
<protein>
    <recommendedName>
        <fullName evidence="6">LIM zinc-binding domain-containing protein</fullName>
    </recommendedName>
</protein>
<dbReference type="STRING" id="45351.A7SUS6"/>
<organism evidence="7 8">
    <name type="scientific">Nematostella vectensis</name>
    <name type="common">Starlet sea anemone</name>
    <dbReference type="NCBI Taxonomy" id="45351"/>
    <lineage>
        <taxon>Eukaryota</taxon>
        <taxon>Metazoa</taxon>
        <taxon>Cnidaria</taxon>
        <taxon>Anthozoa</taxon>
        <taxon>Hexacorallia</taxon>
        <taxon>Actiniaria</taxon>
        <taxon>Edwardsiidae</taxon>
        <taxon>Nematostella</taxon>
    </lineage>
</organism>
<dbReference type="Pfam" id="PF00412">
    <property type="entry name" value="LIM"/>
    <property type="match status" value="2"/>
</dbReference>
<name>A7SUS6_NEMVE</name>
<feature type="domain" description="LIM zinc-binding" evidence="6">
    <location>
        <begin position="47"/>
        <end position="107"/>
    </location>
</feature>